<evidence type="ECO:0000256" key="7">
    <source>
        <dbReference type="HAMAP-Rule" id="MF_00069"/>
    </source>
</evidence>
<dbReference type="InterPro" id="IPR010048">
    <property type="entry name" value="Hydroxylam_reduct"/>
</dbReference>
<comment type="cofactor">
    <cofactor evidence="7">
        <name>[4Fe-4S] cluster</name>
        <dbReference type="ChEBI" id="CHEBI:49883"/>
    </cofactor>
    <text evidence="7">Binds 1 [4Fe-4S] cluster.</text>
</comment>
<feature type="binding site" evidence="7">
    <location>
        <position position="420"/>
    </location>
    <ligand>
        <name>hybrid [4Fe-2O-2S] cluster</name>
        <dbReference type="ChEBI" id="CHEBI:60519"/>
    </ligand>
</feature>
<feature type="binding site" evidence="7">
    <location>
        <position position="6"/>
    </location>
    <ligand>
        <name>[4Fe-4S] cluster</name>
        <dbReference type="ChEBI" id="CHEBI:49883"/>
    </ligand>
</feature>
<dbReference type="Proteomes" id="UP001516588">
    <property type="component" value="Unassembled WGS sequence"/>
</dbReference>
<dbReference type="InterPro" id="IPR016100">
    <property type="entry name" value="Prismane_a-bundle"/>
</dbReference>
<dbReference type="CDD" id="cd01914">
    <property type="entry name" value="HCP"/>
    <property type="match status" value="1"/>
</dbReference>
<evidence type="ECO:0000256" key="4">
    <source>
        <dbReference type="ARBA" id="ARBA00023002"/>
    </source>
</evidence>
<keyword evidence="6 7" id="KW-0411">Iron-sulfur</keyword>
<evidence type="ECO:0000256" key="3">
    <source>
        <dbReference type="ARBA" id="ARBA00022723"/>
    </source>
</evidence>
<keyword evidence="3 7" id="KW-0479">Metal-binding</keyword>
<dbReference type="EC" id="1.7.99.1" evidence="7"/>
<evidence type="ECO:0000256" key="6">
    <source>
        <dbReference type="ARBA" id="ARBA00023014"/>
    </source>
</evidence>
<feature type="binding site" evidence="7">
    <location>
        <position position="273"/>
    </location>
    <ligand>
        <name>hybrid [4Fe-2O-2S] cluster</name>
        <dbReference type="ChEBI" id="CHEBI:60519"/>
    </ligand>
</feature>
<evidence type="ECO:0000256" key="1">
    <source>
        <dbReference type="ARBA" id="ARBA00022485"/>
    </source>
</evidence>
<name>A0ABR9QWW9_9FIRM</name>
<feature type="binding site" evidence="7">
    <location>
        <position position="3"/>
    </location>
    <ligand>
        <name>[4Fe-4S] cluster</name>
        <dbReference type="ChEBI" id="CHEBI:49883"/>
    </ligand>
</feature>
<dbReference type="SUPFAM" id="SSF56821">
    <property type="entry name" value="Prismane protein-like"/>
    <property type="match status" value="1"/>
</dbReference>
<evidence type="ECO:0000256" key="5">
    <source>
        <dbReference type="ARBA" id="ARBA00023004"/>
    </source>
</evidence>
<dbReference type="GO" id="GO:0050418">
    <property type="term" value="F:hydroxylamine reductase activity"/>
    <property type="evidence" value="ECO:0007669"/>
    <property type="project" value="UniProtKB-EC"/>
</dbReference>
<proteinExistence type="inferred from homology"/>
<evidence type="ECO:0000313" key="9">
    <source>
        <dbReference type="Proteomes" id="UP001516588"/>
    </source>
</evidence>
<dbReference type="Gene3D" id="3.40.50.2030">
    <property type="match status" value="2"/>
</dbReference>
<dbReference type="InterPro" id="IPR011254">
    <property type="entry name" value="Prismane-like_sf"/>
</dbReference>
<dbReference type="InterPro" id="IPR016099">
    <property type="entry name" value="Prismane-like_a/b-sand"/>
</dbReference>
<accession>A0ABR9QWW9</accession>
<feature type="binding site" evidence="7">
    <location>
        <position position="229"/>
    </location>
    <ligand>
        <name>hybrid [4Fe-2O-2S] cluster</name>
        <dbReference type="ChEBI" id="CHEBI:60519"/>
    </ligand>
</feature>
<dbReference type="HAMAP" id="MF_00069">
    <property type="entry name" value="Hydroxylam_reduct"/>
    <property type="match status" value="1"/>
</dbReference>
<organism evidence="8 9">
    <name type="scientific">Gallibacter intestinalis</name>
    <dbReference type="NCBI Taxonomy" id="2779356"/>
    <lineage>
        <taxon>Bacteria</taxon>
        <taxon>Bacillati</taxon>
        <taxon>Bacillota</taxon>
        <taxon>Clostridia</taxon>
        <taxon>Eubacteriales</taxon>
        <taxon>Eubacteriaceae</taxon>
        <taxon>Gallibacter</taxon>
    </lineage>
</organism>
<comment type="catalytic activity">
    <reaction evidence="7">
        <text>A + NH4(+) + H2O = hydroxylamine + AH2 + H(+)</text>
        <dbReference type="Rhea" id="RHEA:22052"/>
        <dbReference type="ChEBI" id="CHEBI:13193"/>
        <dbReference type="ChEBI" id="CHEBI:15377"/>
        <dbReference type="ChEBI" id="CHEBI:15378"/>
        <dbReference type="ChEBI" id="CHEBI:15429"/>
        <dbReference type="ChEBI" id="CHEBI:17499"/>
        <dbReference type="ChEBI" id="CHEBI:28938"/>
        <dbReference type="EC" id="1.7.99.1"/>
    </reaction>
</comment>
<dbReference type="EMBL" id="JADCKA010000004">
    <property type="protein sequence ID" value="MBE5035351.1"/>
    <property type="molecule type" value="Genomic_DNA"/>
</dbReference>
<dbReference type="InterPro" id="IPR004137">
    <property type="entry name" value="HCP/CODH"/>
</dbReference>
<dbReference type="Pfam" id="PF03063">
    <property type="entry name" value="Prismane"/>
    <property type="match status" value="1"/>
</dbReference>
<dbReference type="NCBIfam" id="NF003658">
    <property type="entry name" value="PRK05290.1"/>
    <property type="match status" value="1"/>
</dbReference>
<keyword evidence="4 7" id="KW-0560">Oxidoreductase</keyword>
<comment type="function">
    <text evidence="7">Catalyzes the reduction of hydroxylamine to form NH(3) and H(2)O.</text>
</comment>
<comment type="subcellular location">
    <subcellularLocation>
        <location evidence="7">Cytoplasm</location>
    </subcellularLocation>
</comment>
<reference evidence="8 9" key="1">
    <citation type="submission" date="2020-10" db="EMBL/GenBank/DDBJ databases">
        <title>ChiBAC.</title>
        <authorList>
            <person name="Zenner C."/>
            <person name="Hitch T.C.A."/>
            <person name="Clavel T."/>
        </authorList>
    </citation>
    <scope>NUCLEOTIDE SEQUENCE [LARGE SCALE GENOMIC DNA]</scope>
    <source>
        <strain evidence="8 9">DSM 108706</strain>
    </source>
</reference>
<feature type="binding site" evidence="7">
    <location>
        <position position="15"/>
    </location>
    <ligand>
        <name>[4Fe-4S] cluster</name>
        <dbReference type="ChEBI" id="CHEBI:49883"/>
    </ligand>
</feature>
<evidence type="ECO:0000256" key="2">
    <source>
        <dbReference type="ARBA" id="ARBA00022490"/>
    </source>
</evidence>
<protein>
    <recommendedName>
        <fullName evidence="7">Hydroxylamine reductase</fullName>
        <ecNumber evidence="7">1.7.99.1</ecNumber>
    </recommendedName>
    <alternativeName>
        <fullName evidence="7">Hybrid-cluster protein</fullName>
        <shortName evidence="7">HCP</shortName>
    </alternativeName>
    <alternativeName>
        <fullName evidence="7">Prismane protein</fullName>
    </alternativeName>
</protein>
<dbReference type="NCBIfam" id="TIGR01703">
    <property type="entry name" value="hybrid_clust"/>
    <property type="match status" value="1"/>
</dbReference>
<comment type="cofactor">
    <cofactor evidence="7">
        <name>hybrid [4Fe-2O-2S] cluster</name>
        <dbReference type="ChEBI" id="CHEBI:60519"/>
    </cofactor>
    <text evidence="7">Binds 1 hybrid [4Fe-2O-2S] cluster.</text>
</comment>
<gene>
    <name evidence="7 8" type="primary">hcp</name>
    <name evidence="8" type="synonym">priS</name>
    <name evidence="8" type="ORF">INF20_03530</name>
</gene>
<feature type="binding site" evidence="7">
    <location>
        <position position="456"/>
    </location>
    <ligand>
        <name>hybrid [4Fe-2O-2S] cluster</name>
        <dbReference type="ChEBI" id="CHEBI:60519"/>
    </ligand>
</feature>
<keyword evidence="9" id="KW-1185">Reference proteome</keyword>
<keyword evidence="1 7" id="KW-0004">4Fe-4S</keyword>
<dbReference type="PANTHER" id="PTHR30109:SF0">
    <property type="entry name" value="HYDROXYLAMINE REDUCTASE"/>
    <property type="match status" value="1"/>
</dbReference>
<evidence type="ECO:0000313" key="8">
    <source>
        <dbReference type="EMBL" id="MBE5035351.1"/>
    </source>
</evidence>
<keyword evidence="2 7" id="KW-0963">Cytoplasm</keyword>
<comment type="similarity">
    <text evidence="7">Belongs to the HCP family.</text>
</comment>
<sequence>MFCFQCEQTAGGKGCAFNAGVCGKKNTTANLQDNLTGSLITLAKNTPKDKEEETAELILKGLFTTITNVNFDDETLKTLIDEVKNAGGNEPFDMKKIWNENEDIRSLKSLILFGIKGMAAYAYHAAVLGYREPVVDRFFFEALRGIGDMNADLRKLLPMVMKTGEINLKCMELLDRANTETYGNPIPTAVTMKVEKGPFIVVTGHDLYDLKKLLEQTEGKGVNVYTHGEMLPAHGYPELKKYPHLKGNFGTAWQNQQKEFADIPGAVLFTTNCLMPVKDSYADRVFTTEVVEYPEMVHIGEDKDFTPVIEKAIELGGYKEDMLFTGINGGSTLMTGFAHGTVLEKAPEVVEAVKSGEIKHFFLVGGCDGAKPGRNYYTEFVKMTPKDSVVLTLACGKYRFNDLDLGTVAGLPRIMDMGQCNDAYSAIKVAVALAEAFGCSVNELPLSMVISWYEQKAVAVLLTLLHLGIKNIYLGPTLPAFISPKVLELLVDQYNISPISTPAEDLKKMLG</sequence>
<dbReference type="Gene3D" id="1.20.1270.20">
    <property type="match status" value="2"/>
</dbReference>
<dbReference type="PIRSF" id="PIRSF000076">
    <property type="entry name" value="HCP"/>
    <property type="match status" value="1"/>
</dbReference>
<feature type="binding site" evidence="7">
    <location>
        <position position="454"/>
    </location>
    <ligand>
        <name>hybrid [4Fe-2O-2S] cluster</name>
        <dbReference type="ChEBI" id="CHEBI:60519"/>
    </ligand>
</feature>
<feature type="binding site" evidence="7">
    <location>
        <position position="395"/>
    </location>
    <ligand>
        <name>hybrid [4Fe-2O-2S] cluster</name>
        <dbReference type="ChEBI" id="CHEBI:60519"/>
    </ligand>
</feature>
<comment type="caution">
    <text evidence="8">The sequence shown here is derived from an EMBL/GenBank/DDBJ whole genome shotgun (WGS) entry which is preliminary data.</text>
</comment>
<feature type="binding site" evidence="7">
    <location>
        <position position="205"/>
    </location>
    <ligand>
        <name>hybrid [4Fe-2O-2S] cluster</name>
        <dbReference type="ChEBI" id="CHEBI:60519"/>
    </ligand>
</feature>
<feature type="binding site" description="via persulfide group" evidence="7">
    <location>
        <position position="367"/>
    </location>
    <ligand>
        <name>hybrid [4Fe-2O-2S] cluster</name>
        <dbReference type="ChEBI" id="CHEBI:60519"/>
    </ligand>
</feature>
<feature type="modified residue" description="Cysteine persulfide" evidence="7">
    <location>
        <position position="367"/>
    </location>
</feature>
<dbReference type="PANTHER" id="PTHR30109">
    <property type="entry name" value="HYDROXYLAMINE REDUCTASE"/>
    <property type="match status" value="1"/>
</dbReference>
<keyword evidence="5 7" id="KW-0408">Iron</keyword>
<feature type="binding site" evidence="7">
    <location>
        <position position="22"/>
    </location>
    <ligand>
        <name>[4Fe-4S] cluster</name>
        <dbReference type="ChEBI" id="CHEBI:49883"/>
    </ligand>
</feature>